<organism evidence="1 2">
    <name type="scientific">Staphylococcus phage vB_SepS_SEP9</name>
    <dbReference type="NCBI Taxonomy" id="1434319"/>
    <lineage>
        <taxon>Viruses</taxon>
        <taxon>Duplodnaviria</taxon>
        <taxon>Heunggongvirae</taxon>
        <taxon>Uroviricota</taxon>
        <taxon>Caudoviricetes</taxon>
        <taxon>Sextaecvirus</taxon>
        <taxon>Sextaecvirus SEP9</taxon>
    </lineage>
</organism>
<gene>
    <name evidence="1" type="ORF">SEP9_071</name>
</gene>
<evidence type="ECO:0000313" key="1">
    <source>
        <dbReference type="EMBL" id="AHG23993.1"/>
    </source>
</evidence>
<proteinExistence type="predicted"/>
<dbReference type="RefSeq" id="YP_009007740.1">
    <property type="nucleotide sequence ID" value="NC_023582.1"/>
</dbReference>
<dbReference type="KEGG" id="vg:18504310"/>
<protein>
    <submittedName>
        <fullName evidence="1">Uncharacterized protein</fullName>
    </submittedName>
</protein>
<dbReference type="EMBL" id="KF929199">
    <property type="protein sequence ID" value="AHG23993.1"/>
    <property type="molecule type" value="Genomic_DNA"/>
</dbReference>
<dbReference type="OrthoDB" id="30960at10239"/>
<accession>W5RV47</accession>
<dbReference type="Proteomes" id="UP000019366">
    <property type="component" value="Segment"/>
</dbReference>
<evidence type="ECO:0000313" key="2">
    <source>
        <dbReference type="Proteomes" id="UP000019366"/>
    </source>
</evidence>
<dbReference type="GeneID" id="18504310"/>
<keyword evidence="2" id="KW-1185">Reference proteome</keyword>
<reference evidence="1 2" key="1">
    <citation type="journal article" date="2014" name="Res. Microbiol.">
        <title>Characterization of Staphylococcus epidermidis phage vB_SepS_SEP9 - A unique member of the Siphoviridae family.</title>
        <authorList>
            <person name="Melo L.D."/>
            <person name="Sillankorva S."/>
            <person name="Ackermann H.W."/>
            <person name="Kropinski A.M."/>
            <person name="Azeredo J."/>
            <person name="Cerca N."/>
        </authorList>
    </citation>
    <scope>NUCLEOTIDE SEQUENCE [LARGE SCALE GENOMIC DNA]</scope>
</reference>
<name>W5RV47_9CAUD</name>
<sequence>MSRKVKCYGPYCEPYGIKHEKENVRKISGKNYCPECYKVVIKEKEERESLYKYLTNEYGFVTPLMKKHAKEMHNSNGWSYKRIEALIKFTINIEKRKYDMKYGLTLYQNSYKEFIDYIKQRKENKNNNKGKENKKETITVNSELFNRNKYKNDILYDMEEDE</sequence>